<evidence type="ECO:0000256" key="1">
    <source>
        <dbReference type="SAM" id="Phobius"/>
    </source>
</evidence>
<feature type="transmembrane region" description="Helical" evidence="1">
    <location>
        <begin position="66"/>
        <end position="85"/>
    </location>
</feature>
<dbReference type="PANTHER" id="PTHR31446:SF29">
    <property type="entry name" value="ACID PHOSPHATASE_VANADIUM-DEPENDENT HALOPEROXIDASE-RELATED PROTEIN"/>
    <property type="match status" value="1"/>
</dbReference>
<reference evidence="2" key="1">
    <citation type="submission" date="2021-06" db="EMBL/GenBank/DDBJ databases">
        <authorList>
            <person name="Criscuolo A."/>
        </authorList>
    </citation>
    <scope>NUCLEOTIDE SEQUENCE</scope>
    <source>
        <strain evidence="2">CIP111600</strain>
    </source>
</reference>
<sequence length="171" mass="18630">MNRALWTSIIGIAAAQALKVTVSPREHGGGWDWRRLAGTGGMPSSHSAGVASLATYLALRKGVSSTSFAIAMMLGMIVMYDAMGIRRQTGLIATEVNEMEDTVAKLAEQHPTLIHEKREKELEERLGHLPAEVAAGAMLGMLTGMLSFITEPRRKSVRWLSFIPKSLSRLL</sequence>
<accession>A0A916JVL5</accession>
<dbReference type="EMBL" id="CAJVAS010000002">
    <property type="protein sequence ID" value="CAG7604802.1"/>
    <property type="molecule type" value="Genomic_DNA"/>
</dbReference>
<comment type="caution">
    <text evidence="2">The sequence shown here is derived from an EMBL/GenBank/DDBJ whole genome shotgun (WGS) entry which is preliminary data.</text>
</comment>
<keyword evidence="1" id="KW-0812">Transmembrane</keyword>
<proteinExistence type="predicted"/>
<evidence type="ECO:0008006" key="4">
    <source>
        <dbReference type="Google" id="ProtNLM"/>
    </source>
</evidence>
<dbReference type="PANTHER" id="PTHR31446">
    <property type="entry name" value="ACID PHOSPHATASE/VANADIUM-DEPENDENT HALOPEROXIDASE-RELATED PROTEIN"/>
    <property type="match status" value="1"/>
</dbReference>
<dbReference type="AlphaFoldDB" id="A0A916JVL5"/>
<name>A0A916JVL5_9BACL</name>
<keyword evidence="1" id="KW-0472">Membrane</keyword>
<organism evidence="2 3">
    <name type="scientific">Paenibacillus solanacearum</name>
    <dbReference type="NCBI Taxonomy" id="2048548"/>
    <lineage>
        <taxon>Bacteria</taxon>
        <taxon>Bacillati</taxon>
        <taxon>Bacillota</taxon>
        <taxon>Bacilli</taxon>
        <taxon>Bacillales</taxon>
        <taxon>Paenibacillaceae</taxon>
        <taxon>Paenibacillus</taxon>
    </lineage>
</organism>
<gene>
    <name evidence="2" type="ORF">PAESOLCIP111_00738</name>
</gene>
<keyword evidence="1" id="KW-1133">Transmembrane helix</keyword>
<dbReference type="Proteomes" id="UP000693672">
    <property type="component" value="Unassembled WGS sequence"/>
</dbReference>
<protein>
    <recommendedName>
        <fullName evidence="4">Divergent PAP2 family protein</fullName>
    </recommendedName>
</protein>
<evidence type="ECO:0000313" key="2">
    <source>
        <dbReference type="EMBL" id="CAG7604802.1"/>
    </source>
</evidence>
<dbReference type="InterPro" id="IPR003832">
    <property type="entry name" value="DUF212"/>
</dbReference>
<keyword evidence="3" id="KW-1185">Reference proteome</keyword>
<dbReference type="Pfam" id="PF02681">
    <property type="entry name" value="DUF212"/>
    <property type="match status" value="1"/>
</dbReference>
<dbReference type="RefSeq" id="WP_218090562.1">
    <property type="nucleotide sequence ID" value="NZ_CAJVAS010000002.1"/>
</dbReference>
<evidence type="ECO:0000313" key="3">
    <source>
        <dbReference type="Proteomes" id="UP000693672"/>
    </source>
</evidence>